<dbReference type="InterPro" id="IPR012677">
    <property type="entry name" value="Nucleotide-bd_a/b_plait_sf"/>
</dbReference>
<name>A0A667X6V1_9TELE</name>
<dbReference type="AlphaFoldDB" id="A0A667X6V1"/>
<feature type="domain" description="RRM" evidence="4">
    <location>
        <begin position="45"/>
        <end position="86"/>
    </location>
</feature>
<dbReference type="GO" id="GO:0008494">
    <property type="term" value="F:translation activator activity"/>
    <property type="evidence" value="ECO:0007669"/>
    <property type="project" value="TreeGrafter"/>
</dbReference>
<dbReference type="Pfam" id="PF00076">
    <property type="entry name" value="RRM_1"/>
    <property type="match status" value="1"/>
</dbReference>
<dbReference type="Ensembl" id="ENSMMDT00005009981.1">
    <property type="protein sequence ID" value="ENSMMDP00005009678.1"/>
    <property type="gene ID" value="ENSMMDG00005005286.1"/>
</dbReference>
<evidence type="ECO:0000256" key="3">
    <source>
        <dbReference type="SAM" id="MobiDB-lite"/>
    </source>
</evidence>
<dbReference type="InParanoid" id="A0A667X6V1"/>
<sequence length="86" mass="9395">FLMEIVSCCPSQAGSTSRSPDAAFPENPSGSYMPHTHPSSCFIPNRIFVGGFNFKVNKDDLRHIFSQHGAVKDVKIVLDHSGMSRG</sequence>
<dbReference type="GO" id="GO:0003730">
    <property type="term" value="F:mRNA 3'-UTR binding"/>
    <property type="evidence" value="ECO:0007669"/>
    <property type="project" value="TreeGrafter"/>
</dbReference>
<dbReference type="PROSITE" id="PS50102">
    <property type="entry name" value="RRM"/>
    <property type="match status" value="1"/>
</dbReference>
<protein>
    <recommendedName>
        <fullName evidence="4">RRM domain-containing protein</fullName>
    </recommendedName>
</protein>
<dbReference type="GO" id="GO:0045948">
    <property type="term" value="P:positive regulation of translational initiation"/>
    <property type="evidence" value="ECO:0007669"/>
    <property type="project" value="TreeGrafter"/>
</dbReference>
<dbReference type="Gene3D" id="3.30.70.330">
    <property type="match status" value="1"/>
</dbReference>
<dbReference type="Proteomes" id="UP000472263">
    <property type="component" value="Chromosome 2"/>
</dbReference>
<dbReference type="GO" id="GO:0070935">
    <property type="term" value="P:3'-UTR-mediated mRNA stabilization"/>
    <property type="evidence" value="ECO:0007669"/>
    <property type="project" value="TreeGrafter"/>
</dbReference>
<dbReference type="InterPro" id="IPR000504">
    <property type="entry name" value="RRM_dom"/>
</dbReference>
<dbReference type="GO" id="GO:0005737">
    <property type="term" value="C:cytoplasm"/>
    <property type="evidence" value="ECO:0007669"/>
    <property type="project" value="TreeGrafter"/>
</dbReference>
<feature type="region of interest" description="Disordered" evidence="3">
    <location>
        <begin position="11"/>
        <end position="32"/>
    </location>
</feature>
<evidence type="ECO:0000313" key="6">
    <source>
        <dbReference type="Proteomes" id="UP000472263"/>
    </source>
</evidence>
<accession>A0A667X6V1</accession>
<proteinExistence type="predicted"/>
<dbReference type="InterPro" id="IPR035979">
    <property type="entry name" value="RBD_domain_sf"/>
</dbReference>
<organism evidence="5 6">
    <name type="scientific">Myripristis murdjan</name>
    <name type="common">pinecone soldierfish</name>
    <dbReference type="NCBI Taxonomy" id="586833"/>
    <lineage>
        <taxon>Eukaryota</taxon>
        <taxon>Metazoa</taxon>
        <taxon>Chordata</taxon>
        <taxon>Craniata</taxon>
        <taxon>Vertebrata</taxon>
        <taxon>Euteleostomi</taxon>
        <taxon>Actinopterygii</taxon>
        <taxon>Neopterygii</taxon>
        <taxon>Teleostei</taxon>
        <taxon>Neoteleostei</taxon>
        <taxon>Acanthomorphata</taxon>
        <taxon>Holocentriformes</taxon>
        <taxon>Holocentridae</taxon>
        <taxon>Myripristis</taxon>
    </lineage>
</organism>
<dbReference type="GeneTree" id="ENSGT00940000179011"/>
<keyword evidence="1 2" id="KW-0694">RNA-binding</keyword>
<reference evidence="5" key="2">
    <citation type="submission" date="2025-08" db="UniProtKB">
        <authorList>
            <consortium name="Ensembl"/>
        </authorList>
    </citation>
    <scope>IDENTIFICATION</scope>
</reference>
<keyword evidence="6" id="KW-1185">Reference proteome</keyword>
<reference evidence="5" key="1">
    <citation type="submission" date="2019-06" db="EMBL/GenBank/DDBJ databases">
        <authorList>
            <consortium name="Wellcome Sanger Institute Data Sharing"/>
        </authorList>
    </citation>
    <scope>NUCLEOTIDE SEQUENCE [LARGE SCALE GENOMIC DNA]</scope>
</reference>
<dbReference type="SUPFAM" id="SSF54928">
    <property type="entry name" value="RNA-binding domain, RBD"/>
    <property type="match status" value="1"/>
</dbReference>
<evidence type="ECO:0000256" key="1">
    <source>
        <dbReference type="ARBA" id="ARBA00022884"/>
    </source>
</evidence>
<evidence type="ECO:0000313" key="5">
    <source>
        <dbReference type="Ensembl" id="ENSMMDP00005009678.1"/>
    </source>
</evidence>
<dbReference type="PANTHER" id="PTHR11176">
    <property type="entry name" value="BOULE-RELATED"/>
    <property type="match status" value="1"/>
</dbReference>
<reference evidence="5" key="3">
    <citation type="submission" date="2025-09" db="UniProtKB">
        <authorList>
            <consortium name="Ensembl"/>
        </authorList>
    </citation>
    <scope>IDENTIFICATION</scope>
</reference>
<evidence type="ECO:0000259" key="4">
    <source>
        <dbReference type="PROSITE" id="PS50102"/>
    </source>
</evidence>
<dbReference type="PANTHER" id="PTHR11176:SF10">
    <property type="entry name" value="PROTEIN BOULE-LIKE"/>
    <property type="match status" value="1"/>
</dbReference>
<evidence type="ECO:0000256" key="2">
    <source>
        <dbReference type="PROSITE-ProRule" id="PRU00176"/>
    </source>
</evidence>